<dbReference type="Proteomes" id="UP000789920">
    <property type="component" value="Unassembled WGS sequence"/>
</dbReference>
<keyword evidence="2" id="KW-1185">Reference proteome</keyword>
<accession>A0ACA9RHM0</accession>
<comment type="caution">
    <text evidence="1">The sequence shown here is derived from an EMBL/GenBank/DDBJ whole genome shotgun (WGS) entry which is preliminary data.</text>
</comment>
<protein>
    <submittedName>
        <fullName evidence="1">1084_t:CDS:1</fullName>
    </submittedName>
</protein>
<reference evidence="1" key="1">
    <citation type="submission" date="2021-06" db="EMBL/GenBank/DDBJ databases">
        <authorList>
            <person name="Kallberg Y."/>
            <person name="Tangrot J."/>
            <person name="Rosling A."/>
        </authorList>
    </citation>
    <scope>NUCLEOTIDE SEQUENCE</scope>
    <source>
        <strain evidence="1">MA461A</strain>
    </source>
</reference>
<evidence type="ECO:0000313" key="1">
    <source>
        <dbReference type="EMBL" id="CAG8793774.1"/>
    </source>
</evidence>
<proteinExistence type="predicted"/>
<feature type="non-terminal residue" evidence="1">
    <location>
        <position position="1"/>
    </location>
</feature>
<organism evidence="1 2">
    <name type="scientific">Racocetra persica</name>
    <dbReference type="NCBI Taxonomy" id="160502"/>
    <lineage>
        <taxon>Eukaryota</taxon>
        <taxon>Fungi</taxon>
        <taxon>Fungi incertae sedis</taxon>
        <taxon>Mucoromycota</taxon>
        <taxon>Glomeromycotina</taxon>
        <taxon>Glomeromycetes</taxon>
        <taxon>Diversisporales</taxon>
        <taxon>Gigasporaceae</taxon>
        <taxon>Racocetra</taxon>
    </lineage>
</organism>
<evidence type="ECO:0000313" key="2">
    <source>
        <dbReference type="Proteomes" id="UP000789920"/>
    </source>
</evidence>
<dbReference type="EMBL" id="CAJVQC010054086">
    <property type="protein sequence ID" value="CAG8793774.1"/>
    <property type="molecule type" value="Genomic_DNA"/>
</dbReference>
<gene>
    <name evidence="1" type="ORF">RPERSI_LOCUS19627</name>
</gene>
<name>A0ACA9RHM0_9GLOM</name>
<feature type="non-terminal residue" evidence="1">
    <location>
        <position position="44"/>
    </location>
</feature>
<sequence length="44" mass="4869">ITQLAEAIGKEEGAEKSLIKIKLFRGNSTEDSGLEDEEIQVYDT</sequence>